<evidence type="ECO:0000313" key="3">
    <source>
        <dbReference type="Proteomes" id="UP000239415"/>
    </source>
</evidence>
<dbReference type="Gene3D" id="3.30.750.24">
    <property type="entry name" value="STAS domain"/>
    <property type="match status" value="1"/>
</dbReference>
<dbReference type="PANTHER" id="PTHR33495:SF2">
    <property type="entry name" value="ANTI-SIGMA FACTOR ANTAGONIST TM_1081-RELATED"/>
    <property type="match status" value="1"/>
</dbReference>
<name>A0A2T0JY29_9ACTN</name>
<dbReference type="InterPro" id="IPR002645">
    <property type="entry name" value="STAS_dom"/>
</dbReference>
<dbReference type="Pfam" id="PF01740">
    <property type="entry name" value="STAS"/>
    <property type="match status" value="1"/>
</dbReference>
<dbReference type="Proteomes" id="UP000239415">
    <property type="component" value="Unassembled WGS sequence"/>
</dbReference>
<protein>
    <submittedName>
        <fullName evidence="2">Anti-anti-sigma factor</fullName>
    </submittedName>
</protein>
<gene>
    <name evidence="2" type="ORF">CLV67_127119</name>
</gene>
<sequence>MIGRKRGIVIMGVIPVIEDPGNDTTVNGGTEIVWHAMPGASVVRVAGDVDLSTAARLRTAFEAALEESAWVIVDLRRAESVDSVGLGVLIAVREAARRRGGDLLLATASPFFVSVLRAARLDALFTLFDTVPRAITYALKPGLRSPGCR</sequence>
<evidence type="ECO:0000313" key="2">
    <source>
        <dbReference type="EMBL" id="PRX12696.1"/>
    </source>
</evidence>
<evidence type="ECO:0000259" key="1">
    <source>
        <dbReference type="PROSITE" id="PS50801"/>
    </source>
</evidence>
<organism evidence="2 3">
    <name type="scientific">Actinoplanes italicus</name>
    <dbReference type="NCBI Taxonomy" id="113567"/>
    <lineage>
        <taxon>Bacteria</taxon>
        <taxon>Bacillati</taxon>
        <taxon>Actinomycetota</taxon>
        <taxon>Actinomycetes</taxon>
        <taxon>Micromonosporales</taxon>
        <taxon>Micromonosporaceae</taxon>
        <taxon>Actinoplanes</taxon>
    </lineage>
</organism>
<dbReference type="OrthoDB" id="3297315at2"/>
<accession>A0A2T0JY29</accession>
<dbReference type="SUPFAM" id="SSF52091">
    <property type="entry name" value="SpoIIaa-like"/>
    <property type="match status" value="1"/>
</dbReference>
<comment type="caution">
    <text evidence="2">The sequence shown here is derived from an EMBL/GenBank/DDBJ whole genome shotgun (WGS) entry which is preliminary data.</text>
</comment>
<dbReference type="EMBL" id="PVMZ01000027">
    <property type="protein sequence ID" value="PRX12696.1"/>
    <property type="molecule type" value="Genomic_DNA"/>
</dbReference>
<dbReference type="AlphaFoldDB" id="A0A2T0JY29"/>
<dbReference type="GO" id="GO:0043856">
    <property type="term" value="F:anti-sigma factor antagonist activity"/>
    <property type="evidence" value="ECO:0007669"/>
    <property type="project" value="TreeGrafter"/>
</dbReference>
<dbReference type="CDD" id="cd07043">
    <property type="entry name" value="STAS_anti-anti-sigma_factors"/>
    <property type="match status" value="1"/>
</dbReference>
<keyword evidence="3" id="KW-1185">Reference proteome</keyword>
<reference evidence="2 3" key="1">
    <citation type="submission" date="2018-03" db="EMBL/GenBank/DDBJ databases">
        <title>Genomic Encyclopedia of Archaeal and Bacterial Type Strains, Phase II (KMG-II): from individual species to whole genera.</title>
        <authorList>
            <person name="Goeker M."/>
        </authorList>
    </citation>
    <scope>NUCLEOTIDE SEQUENCE [LARGE SCALE GENOMIC DNA]</scope>
    <source>
        <strain evidence="2 3">DSM 43146</strain>
    </source>
</reference>
<dbReference type="PANTHER" id="PTHR33495">
    <property type="entry name" value="ANTI-SIGMA FACTOR ANTAGONIST TM_1081-RELATED-RELATED"/>
    <property type="match status" value="1"/>
</dbReference>
<dbReference type="InterPro" id="IPR036513">
    <property type="entry name" value="STAS_dom_sf"/>
</dbReference>
<feature type="domain" description="STAS" evidence="1">
    <location>
        <begin position="30"/>
        <end position="138"/>
    </location>
</feature>
<dbReference type="PROSITE" id="PS50801">
    <property type="entry name" value="STAS"/>
    <property type="match status" value="1"/>
</dbReference>
<proteinExistence type="predicted"/>